<sequence>MVGPISTLVDRLLLLELLEDTYLSLTVEKFKETSLNGFEASMPKEEGGLYPMQAVGCTLPFTVVFCLWKRKAHNTYRARSTQPSLVRFGKGSLSVSQATSHGRARPTIDDRGVLVES</sequence>
<accession>A0ACC0CAE5</accession>
<reference evidence="2" key="1">
    <citation type="journal article" date="2023" name="Nat. Plants">
        <title>Single-cell RNA sequencing provides a high-resolution roadmap for understanding the multicellular compartmentation of specialized metabolism.</title>
        <authorList>
            <person name="Sun S."/>
            <person name="Shen X."/>
            <person name="Li Y."/>
            <person name="Li Y."/>
            <person name="Wang S."/>
            <person name="Li R."/>
            <person name="Zhang H."/>
            <person name="Shen G."/>
            <person name="Guo B."/>
            <person name="Wei J."/>
            <person name="Xu J."/>
            <person name="St-Pierre B."/>
            <person name="Chen S."/>
            <person name="Sun C."/>
        </authorList>
    </citation>
    <scope>NUCLEOTIDE SEQUENCE [LARGE SCALE GENOMIC DNA]</scope>
</reference>
<gene>
    <name evidence="1" type="ORF">M9H77_03134</name>
</gene>
<proteinExistence type="predicted"/>
<comment type="caution">
    <text evidence="1">The sequence shown here is derived from an EMBL/GenBank/DDBJ whole genome shotgun (WGS) entry which is preliminary data.</text>
</comment>
<keyword evidence="2" id="KW-1185">Reference proteome</keyword>
<organism evidence="1 2">
    <name type="scientific">Catharanthus roseus</name>
    <name type="common">Madagascar periwinkle</name>
    <name type="synonym">Vinca rosea</name>
    <dbReference type="NCBI Taxonomy" id="4058"/>
    <lineage>
        <taxon>Eukaryota</taxon>
        <taxon>Viridiplantae</taxon>
        <taxon>Streptophyta</taxon>
        <taxon>Embryophyta</taxon>
        <taxon>Tracheophyta</taxon>
        <taxon>Spermatophyta</taxon>
        <taxon>Magnoliopsida</taxon>
        <taxon>eudicotyledons</taxon>
        <taxon>Gunneridae</taxon>
        <taxon>Pentapetalae</taxon>
        <taxon>asterids</taxon>
        <taxon>lamiids</taxon>
        <taxon>Gentianales</taxon>
        <taxon>Apocynaceae</taxon>
        <taxon>Rauvolfioideae</taxon>
        <taxon>Vinceae</taxon>
        <taxon>Catharanthinae</taxon>
        <taxon>Catharanthus</taxon>
    </lineage>
</organism>
<evidence type="ECO:0000313" key="2">
    <source>
        <dbReference type="Proteomes" id="UP001060085"/>
    </source>
</evidence>
<dbReference type="Proteomes" id="UP001060085">
    <property type="component" value="Linkage Group LG01"/>
</dbReference>
<dbReference type="EMBL" id="CM044701">
    <property type="protein sequence ID" value="KAI5681906.1"/>
    <property type="molecule type" value="Genomic_DNA"/>
</dbReference>
<name>A0ACC0CAE5_CATRO</name>
<evidence type="ECO:0000313" key="1">
    <source>
        <dbReference type="EMBL" id="KAI5681906.1"/>
    </source>
</evidence>
<protein>
    <submittedName>
        <fullName evidence="1">Uncharacterized protein</fullName>
    </submittedName>
</protein>